<dbReference type="GO" id="GO:0015297">
    <property type="term" value="F:antiporter activity"/>
    <property type="evidence" value="ECO:0007669"/>
    <property type="project" value="UniProtKB-KW"/>
</dbReference>
<evidence type="ECO:0000256" key="3">
    <source>
        <dbReference type="ARBA" id="ARBA00022449"/>
    </source>
</evidence>
<feature type="transmembrane region" description="Helical" evidence="9">
    <location>
        <begin position="437"/>
        <end position="454"/>
    </location>
</feature>
<keyword evidence="7 9" id="KW-0472">Membrane</keyword>
<dbReference type="PANTHER" id="PTHR33451">
    <property type="entry name" value="MALATE-2H(+)/NA(+)-LACTATE ANTIPORTER"/>
    <property type="match status" value="1"/>
</dbReference>
<reference evidence="11 12" key="1">
    <citation type="submission" date="2018-01" db="EMBL/GenBank/DDBJ databases">
        <title>Draft genome sequences of clinical isolates and type strains of oral Veillonella including Veillonella infantum sp., nov.</title>
        <authorList>
            <person name="Mashima I."/>
            <person name="Liao Y.-C."/>
            <person name="Sabharwal A."/>
            <person name="Haase E.M."/>
            <person name="Nakazawa F."/>
            <person name="Scannapieco F.A."/>
        </authorList>
    </citation>
    <scope>NUCLEOTIDE SEQUENCE [LARGE SCALE GENOMIC DNA]</scope>
    <source>
        <strain evidence="11 12">JCM 15641</strain>
    </source>
</reference>
<dbReference type="Proteomes" id="UP000237916">
    <property type="component" value="Unassembled WGS sequence"/>
</dbReference>
<sequence>MKWLQLILNAFLNYRQGRSLMPQNIEPLIGLLLSIIVIITAVANGIAIGYALLAVWCIMAYVFYRKGYEPKELLKLSWTGAKSSIGVIQIFLLIGWLIAMWQASGTIPMIIATCIDWINPYIFITCAFLMTVVVSMLLGTSLGTVGTIGIVLITVARAGNVPENIIAGAIIAGAYVGDRNSPLSSSASLVAALTHTEVRTNIRKMFADSIPALVISTLLYILLSQWFPLDTTNNYLSDTIPFIFNINWTLWIPVIIVVAVLPLKVSIRWPIGLSALAAAIIAYTNQGQSLSDLAWFSLAGFELPGYNPLADVIHGGGLKTMFIPSLSIFMACAISGMLEGVGFWNNMRQLLDHAKSRSSLFAANAGLAFLTGAIGCSQAIAVIMTHSIMRTTYAKQSIQADDVMLDFENSGILIAALQPWNIAALVPVIMLNTGTTGYIPFAFFLYLAPLIYWLRLRRHDEVQSL</sequence>
<feature type="transmembrane region" description="Helical" evidence="9">
    <location>
        <begin position="122"/>
        <end position="155"/>
    </location>
</feature>
<keyword evidence="4" id="KW-1003">Cell membrane</keyword>
<comment type="similarity">
    <text evidence="8">Belongs to the NhaC Na(+)/H(+) (TC 2.A.35) antiporter family.</text>
</comment>
<dbReference type="InterPro" id="IPR052180">
    <property type="entry name" value="NhaC_Na-H+_Antiporter"/>
</dbReference>
<evidence type="ECO:0000256" key="9">
    <source>
        <dbReference type="SAM" id="Phobius"/>
    </source>
</evidence>
<protein>
    <submittedName>
        <fullName evidence="11">Sodium:proton antiporter</fullName>
    </submittedName>
</protein>
<dbReference type="PANTHER" id="PTHR33451:SF3">
    <property type="entry name" value="MALATE-2H(+)_NA(+)-LACTATE ANTIPORTER"/>
    <property type="match status" value="1"/>
</dbReference>
<accession>A0A2S7ZA16</accession>
<comment type="caution">
    <text evidence="11">The sequence shown here is derived from an EMBL/GenBank/DDBJ whole genome shotgun (WGS) entry which is preliminary data.</text>
</comment>
<proteinExistence type="inferred from homology"/>
<evidence type="ECO:0000259" key="10">
    <source>
        <dbReference type="Pfam" id="PF03553"/>
    </source>
</evidence>
<dbReference type="OrthoDB" id="9762978at2"/>
<name>A0A2S7ZA16_9FIRM</name>
<feature type="transmembrane region" description="Helical" evidence="9">
    <location>
        <begin position="85"/>
        <end position="102"/>
    </location>
</feature>
<feature type="transmembrane region" description="Helical" evidence="9">
    <location>
        <begin position="209"/>
        <end position="227"/>
    </location>
</feature>
<gene>
    <name evidence="11" type="ORF">VEHSUH05_03450</name>
</gene>
<keyword evidence="2" id="KW-0813">Transport</keyword>
<feature type="transmembrane region" description="Helical" evidence="9">
    <location>
        <begin position="239"/>
        <end position="261"/>
    </location>
</feature>
<evidence type="ECO:0000256" key="5">
    <source>
        <dbReference type="ARBA" id="ARBA00022692"/>
    </source>
</evidence>
<keyword evidence="5 9" id="KW-0812">Transmembrane</keyword>
<feature type="transmembrane region" description="Helical" evidence="9">
    <location>
        <begin position="326"/>
        <end position="345"/>
    </location>
</feature>
<evidence type="ECO:0000256" key="2">
    <source>
        <dbReference type="ARBA" id="ARBA00022448"/>
    </source>
</evidence>
<keyword evidence="6 9" id="KW-1133">Transmembrane helix</keyword>
<evidence type="ECO:0000313" key="12">
    <source>
        <dbReference type="Proteomes" id="UP000237916"/>
    </source>
</evidence>
<keyword evidence="3" id="KW-0050">Antiport</keyword>
<dbReference type="InterPro" id="IPR018461">
    <property type="entry name" value="Na/H_Antiport_NhaC-like_C"/>
</dbReference>
<dbReference type="STRING" id="1298594.GCA_001312465_01738"/>
<dbReference type="AlphaFoldDB" id="A0A2S7ZA16"/>
<feature type="transmembrane region" description="Helical" evidence="9">
    <location>
        <begin position="31"/>
        <end position="64"/>
    </location>
</feature>
<dbReference type="EMBL" id="PPDB01000003">
    <property type="protein sequence ID" value="PQL20136.1"/>
    <property type="molecule type" value="Genomic_DNA"/>
</dbReference>
<feature type="domain" description="Na+/H+ antiporter NhaC-like C-terminal" evidence="10">
    <location>
        <begin position="173"/>
        <end position="451"/>
    </location>
</feature>
<evidence type="ECO:0000256" key="4">
    <source>
        <dbReference type="ARBA" id="ARBA00022475"/>
    </source>
</evidence>
<evidence type="ECO:0000256" key="1">
    <source>
        <dbReference type="ARBA" id="ARBA00004651"/>
    </source>
</evidence>
<evidence type="ECO:0000313" key="11">
    <source>
        <dbReference type="EMBL" id="PQL20136.1"/>
    </source>
</evidence>
<organism evidence="11 12">
    <name type="scientific">Veillonella denticariosi JCM 15641</name>
    <dbReference type="NCBI Taxonomy" id="1298594"/>
    <lineage>
        <taxon>Bacteria</taxon>
        <taxon>Bacillati</taxon>
        <taxon>Bacillota</taxon>
        <taxon>Negativicutes</taxon>
        <taxon>Veillonellales</taxon>
        <taxon>Veillonellaceae</taxon>
        <taxon>Veillonella</taxon>
    </lineage>
</organism>
<dbReference type="Pfam" id="PF03553">
    <property type="entry name" value="Na_H_antiporter"/>
    <property type="match status" value="1"/>
</dbReference>
<feature type="transmembrane region" description="Helical" evidence="9">
    <location>
        <begin position="365"/>
        <end position="389"/>
    </location>
</feature>
<evidence type="ECO:0000256" key="8">
    <source>
        <dbReference type="ARBA" id="ARBA00038435"/>
    </source>
</evidence>
<keyword evidence="12" id="KW-1185">Reference proteome</keyword>
<evidence type="ECO:0000256" key="6">
    <source>
        <dbReference type="ARBA" id="ARBA00022989"/>
    </source>
</evidence>
<dbReference type="GO" id="GO:0005886">
    <property type="term" value="C:plasma membrane"/>
    <property type="evidence" value="ECO:0007669"/>
    <property type="project" value="UniProtKB-SubCell"/>
</dbReference>
<comment type="subcellular location">
    <subcellularLocation>
        <location evidence="1">Cell membrane</location>
        <topology evidence="1">Multi-pass membrane protein</topology>
    </subcellularLocation>
</comment>
<evidence type="ECO:0000256" key="7">
    <source>
        <dbReference type="ARBA" id="ARBA00023136"/>
    </source>
</evidence>